<dbReference type="EMBL" id="KQ947430">
    <property type="protein sequence ID" value="KUJ09999.1"/>
    <property type="molecule type" value="Genomic_DNA"/>
</dbReference>
<dbReference type="GeneID" id="28822121"/>
<feature type="domain" description="CHAT" evidence="1">
    <location>
        <begin position="968"/>
        <end position="1287"/>
    </location>
</feature>
<organism evidence="2 3">
    <name type="scientific">Mollisia scopiformis</name>
    <name type="common">Conifer needle endophyte fungus</name>
    <name type="synonym">Phialocephala scopiformis</name>
    <dbReference type="NCBI Taxonomy" id="149040"/>
    <lineage>
        <taxon>Eukaryota</taxon>
        <taxon>Fungi</taxon>
        <taxon>Dikarya</taxon>
        <taxon>Ascomycota</taxon>
        <taxon>Pezizomycotina</taxon>
        <taxon>Leotiomycetes</taxon>
        <taxon>Helotiales</taxon>
        <taxon>Mollisiaceae</taxon>
        <taxon>Mollisia</taxon>
    </lineage>
</organism>
<keyword evidence="3" id="KW-1185">Reference proteome</keyword>
<dbReference type="InterPro" id="IPR011990">
    <property type="entry name" value="TPR-like_helical_dom_sf"/>
</dbReference>
<gene>
    <name evidence="2" type="ORF">LY89DRAFT_656612</name>
</gene>
<accession>A0A132BDD9</accession>
<dbReference type="STRING" id="149040.A0A132BDD9"/>
<evidence type="ECO:0000313" key="3">
    <source>
        <dbReference type="Proteomes" id="UP000070700"/>
    </source>
</evidence>
<sequence length="1288" mass="144391">MSNQLANMDPFDIDPEMATIIHEMSDEELLDFIKVQQDHDEDGIELYIYVLLLNFTRTGSIEHLEAAILQAEGWIAETASDDPKKSHRSGIHNLLVANKIQADERNEDVTINDDWFESHGIGVVNNENLYYLINKTKAWLIIASSDHPQRLAAMEILSFCYKQLFQASGDLTHLSTSIGITEEMIAITFDDNVQQARHFAKLAELQQTRYMQTRDPEDLNNVVEAIDMAVSLTTYDDYDNRANRLDFLGASLGNRFSVAREKEDLDRGIEAVEKAVALRTSEGHDKTQQLFTLDNLMLKRWAFTKAREDLDHVLENRDMILAVETRIDDRVEWLYQFRDLAELKFDENGAIEDLDRAVGVANLAVKYTTVDDVPSQTLHQDKLARLLKTRFDATSTTEDLNQIIEIRETALITAPDHARRLHWLVELATLLDKRFKRFEDVPDLDRSITLARLAVTEVDHDDHKNYSGLLSNLATTLRVRFAQTGQREDLNRAVEVGERVLDALAPEHPERSSFLTNFAYILNVRYDQTGNQDDLKRIIETFEEVVTLLTPDSPIYASSLSSFATALSKRFEVTESMDDLARALKYGKMATAAILPHSPFRSLCFANLGKLLDLQFVRTQNPEDKDASIEATETALATAADNDSGRIITMSNLASALVGRLFKETGKAYHLNQTVEIIKTAVEVLPPSNADRARIFYKAGFHHLYRNSELGDDQDLEEACVLFKAGLGCENSIPTHRILCADSAARVRADQQNWEDSTFFYEAGLNLLPVVSPRSLKHSDKQYTLGHFAGLAARGAGAALNAKKQASDALTLLELGRGVISGLILEMRTDITELRENHPKLAEQFTSLRDELDAPNEGPISLADIDNLPLAKLEAKRSQETDQKFKEVLAKIRQLPNFEGFLLPPTVDQIKAAASKGPIAVINVSRYRCDAFLITSSEIKVLELPNLHEREVNEHAMVLNAVGVTSSLLEWLWDVVARPVLEALGFKQTPSDDDWPHLWWIPTGALTQLPIHASGYHFRGSTETVIDRVISSYSSSVKALIYGRRNDVRQQPVTDVPDDRKKSPDISLLVGMSKTPGLHVNSDLPYAAEEVEMLDDLCASMGLETVQPARSRKEVLRYMSTCCIFHFAGHGQTDPSDPSRSCLLLDDWKTNPLTVGDLRDSNMANNPPFLGYLSACSTGANKAKGLLDEGIHLISAFQLAGFRHVIGTLWEVSDRHCVDVARVLYETIQDEGMTDKAVHRGLHRAVRALRDGYVEERRAMGAASQSPCNENLSQENPQYWAPYVHFGV</sequence>
<reference evidence="2 3" key="1">
    <citation type="submission" date="2015-10" db="EMBL/GenBank/DDBJ databases">
        <title>Full genome of DAOMC 229536 Phialocephala scopiformis, a fungal endophyte of spruce producing the potent anti-insectan compound rugulosin.</title>
        <authorList>
            <consortium name="DOE Joint Genome Institute"/>
            <person name="Walker A.K."/>
            <person name="Frasz S.L."/>
            <person name="Seifert K.A."/>
            <person name="Miller J.D."/>
            <person name="Mondo S.J."/>
            <person name="Labutti K."/>
            <person name="Lipzen A."/>
            <person name="Dockter R."/>
            <person name="Kennedy M."/>
            <person name="Grigoriev I.V."/>
            <person name="Spatafora J.W."/>
        </authorList>
    </citation>
    <scope>NUCLEOTIDE SEQUENCE [LARGE SCALE GENOMIC DNA]</scope>
    <source>
        <strain evidence="2 3">CBS 120377</strain>
    </source>
</reference>
<evidence type="ECO:0000259" key="1">
    <source>
        <dbReference type="Pfam" id="PF12770"/>
    </source>
</evidence>
<dbReference type="InParanoid" id="A0A132BDD9"/>
<dbReference type="Proteomes" id="UP000070700">
    <property type="component" value="Unassembled WGS sequence"/>
</dbReference>
<dbReference type="Pfam" id="PF12770">
    <property type="entry name" value="CHAT"/>
    <property type="match status" value="1"/>
</dbReference>
<dbReference type="Gene3D" id="1.25.40.10">
    <property type="entry name" value="Tetratricopeptide repeat domain"/>
    <property type="match status" value="2"/>
</dbReference>
<dbReference type="KEGG" id="psco:LY89DRAFT_656612"/>
<evidence type="ECO:0000313" key="2">
    <source>
        <dbReference type="EMBL" id="KUJ09999.1"/>
    </source>
</evidence>
<protein>
    <recommendedName>
        <fullName evidence="1">CHAT domain-containing protein</fullName>
    </recommendedName>
</protein>
<dbReference type="OrthoDB" id="5405072at2759"/>
<proteinExistence type="predicted"/>
<name>A0A132BDD9_MOLSC</name>
<dbReference type="RefSeq" id="XP_018064354.1">
    <property type="nucleotide sequence ID" value="XM_018212395.1"/>
</dbReference>
<dbReference type="InterPro" id="IPR024983">
    <property type="entry name" value="CHAT_dom"/>
</dbReference>